<keyword evidence="5 7" id="KW-1133">Transmembrane helix</keyword>
<gene>
    <name evidence="8" type="ORF">E6W39_29750</name>
</gene>
<dbReference type="GO" id="GO:0005886">
    <property type="term" value="C:plasma membrane"/>
    <property type="evidence" value="ECO:0007669"/>
    <property type="project" value="UniProtKB-SubCell"/>
</dbReference>
<feature type="transmembrane region" description="Helical" evidence="7">
    <location>
        <begin position="6"/>
        <end position="26"/>
    </location>
</feature>
<evidence type="ECO:0000256" key="7">
    <source>
        <dbReference type="RuleBase" id="RU362048"/>
    </source>
</evidence>
<comment type="subcellular location">
    <subcellularLocation>
        <location evidence="1 7">Cell membrane</location>
        <topology evidence="1 7">Multi-pass membrane protein</topology>
    </subcellularLocation>
</comment>
<accession>A0A540W9H2</accession>
<dbReference type="OrthoDB" id="3869309at2"/>
<dbReference type="Pfam" id="PF01914">
    <property type="entry name" value="MarC"/>
    <property type="match status" value="1"/>
</dbReference>
<keyword evidence="6 7" id="KW-0472">Membrane</keyword>
<feature type="transmembrane region" description="Helical" evidence="7">
    <location>
        <begin position="149"/>
        <end position="169"/>
    </location>
</feature>
<comment type="similarity">
    <text evidence="2 7">Belongs to the UPF0056 (MarC) family.</text>
</comment>
<organism evidence="8 9">
    <name type="scientific">Kitasatospora acidiphila</name>
    <dbReference type="NCBI Taxonomy" id="2567942"/>
    <lineage>
        <taxon>Bacteria</taxon>
        <taxon>Bacillati</taxon>
        <taxon>Actinomycetota</taxon>
        <taxon>Actinomycetes</taxon>
        <taxon>Kitasatosporales</taxon>
        <taxon>Streptomycetaceae</taxon>
        <taxon>Kitasatospora</taxon>
    </lineage>
</organism>
<dbReference type="Proteomes" id="UP000319103">
    <property type="component" value="Unassembled WGS sequence"/>
</dbReference>
<evidence type="ECO:0000256" key="6">
    <source>
        <dbReference type="ARBA" id="ARBA00023136"/>
    </source>
</evidence>
<dbReference type="RefSeq" id="WP_141636119.1">
    <property type="nucleotide sequence ID" value="NZ_VIGB01000003.1"/>
</dbReference>
<evidence type="ECO:0000313" key="9">
    <source>
        <dbReference type="Proteomes" id="UP000319103"/>
    </source>
</evidence>
<feature type="transmembrane region" description="Helical" evidence="7">
    <location>
        <begin position="80"/>
        <end position="98"/>
    </location>
</feature>
<keyword evidence="3" id="KW-1003">Cell membrane</keyword>
<dbReference type="EMBL" id="VIGB01000003">
    <property type="protein sequence ID" value="TQF05648.1"/>
    <property type="molecule type" value="Genomic_DNA"/>
</dbReference>
<feature type="transmembrane region" description="Helical" evidence="7">
    <location>
        <begin position="38"/>
        <end position="60"/>
    </location>
</feature>
<comment type="caution">
    <text evidence="8">The sequence shown here is derived from an EMBL/GenBank/DDBJ whole genome shotgun (WGS) entry which is preliminary data.</text>
</comment>
<keyword evidence="9" id="KW-1185">Reference proteome</keyword>
<keyword evidence="4 7" id="KW-0812">Transmembrane</keyword>
<evidence type="ECO:0000256" key="3">
    <source>
        <dbReference type="ARBA" id="ARBA00022475"/>
    </source>
</evidence>
<dbReference type="PANTHER" id="PTHR33508:SF1">
    <property type="entry name" value="UPF0056 MEMBRANE PROTEIN YHCE"/>
    <property type="match status" value="1"/>
</dbReference>
<dbReference type="PANTHER" id="PTHR33508">
    <property type="entry name" value="UPF0056 MEMBRANE PROTEIN YHCE"/>
    <property type="match status" value="1"/>
</dbReference>
<sequence length="213" mass="22608">MATFNFSSVFITFFAVVGPPKVLLTYAELSRTRSQRELIRLVAVSTALAAAVGVLMALLAETVTGFFHVSDESLQLAGGTIFFLYAVGLVLGVHFGVVTTEYDDRLSRPLAEGVRELSLPYIASPLAITAVLVESLANDAVSWRFTVAGAYLLVVGCNAVSVVALAPLLRRTHQTSLEVVSRLLGLLLAAVGVELILNGLEGLGVHLASPNRQ</sequence>
<dbReference type="InterPro" id="IPR002771">
    <property type="entry name" value="Multi_antbiot-R_MarC"/>
</dbReference>
<feature type="transmembrane region" description="Helical" evidence="7">
    <location>
        <begin position="119"/>
        <end position="137"/>
    </location>
</feature>
<evidence type="ECO:0000256" key="5">
    <source>
        <dbReference type="ARBA" id="ARBA00022989"/>
    </source>
</evidence>
<reference evidence="8 9" key="1">
    <citation type="submission" date="2019-06" db="EMBL/GenBank/DDBJ databases">
        <title>Description of Kitasatospora acidophila sp. nov. isolated from pine grove soil, and reclassification of Streptomyces novaecaesareae to Kitasatospora novaeceasareae comb. nov.</title>
        <authorList>
            <person name="Kim M.J."/>
        </authorList>
    </citation>
    <scope>NUCLEOTIDE SEQUENCE [LARGE SCALE GENOMIC DNA]</scope>
    <source>
        <strain evidence="8 9">MMS16-CNU292</strain>
    </source>
</reference>
<name>A0A540W9H2_9ACTN</name>
<proteinExistence type="inferred from homology"/>
<evidence type="ECO:0000313" key="8">
    <source>
        <dbReference type="EMBL" id="TQF05648.1"/>
    </source>
</evidence>
<evidence type="ECO:0000256" key="2">
    <source>
        <dbReference type="ARBA" id="ARBA00009784"/>
    </source>
</evidence>
<evidence type="ECO:0000256" key="1">
    <source>
        <dbReference type="ARBA" id="ARBA00004651"/>
    </source>
</evidence>
<feature type="transmembrane region" description="Helical" evidence="7">
    <location>
        <begin position="181"/>
        <end position="200"/>
    </location>
</feature>
<dbReference type="AlphaFoldDB" id="A0A540W9H2"/>
<evidence type="ECO:0000256" key="4">
    <source>
        <dbReference type="ARBA" id="ARBA00022692"/>
    </source>
</evidence>
<protein>
    <recommendedName>
        <fullName evidence="7">UPF0056 membrane protein</fullName>
    </recommendedName>
</protein>